<evidence type="ECO:0000313" key="1">
    <source>
        <dbReference type="EMBL" id="KAF4309217.1"/>
    </source>
</evidence>
<comment type="caution">
    <text evidence="1">The sequence shown here is derived from an EMBL/GenBank/DDBJ whole genome shotgun (WGS) entry which is preliminary data.</text>
</comment>
<dbReference type="PANTHER" id="PTHR28037">
    <property type="entry name" value="ALCOHOL O-ACETYLTRANSFERASE 1-RELATED"/>
    <property type="match status" value="1"/>
</dbReference>
<dbReference type="Proteomes" id="UP000572817">
    <property type="component" value="Unassembled WGS sequence"/>
</dbReference>
<protein>
    <submittedName>
        <fullName evidence="1">Alcohol acetyltransferase</fullName>
    </submittedName>
</protein>
<dbReference type="OrthoDB" id="2150604at2759"/>
<dbReference type="InterPro" id="IPR010828">
    <property type="entry name" value="Atf2/Sli1-like"/>
</dbReference>
<dbReference type="PANTHER" id="PTHR28037:SF1">
    <property type="entry name" value="ALCOHOL O-ACETYLTRANSFERASE 1-RELATED"/>
    <property type="match status" value="1"/>
</dbReference>
<sequence>MPDNNQSYETLRPAGTSERRCIMRHALGYYRALIVTGRYTMPDGFYFNKESFYPALKHCISTHPMLSAAIKGEQTEAPEFIRPATLNLSDHVEFLESIQPANAGMHAELEALKPRLCHTHDQLFSNVDSVPPWKIVVVPIANDANPNACWILFSYSHSHGDGPSALFFHRTFLHALRDPSLTPSTTTNPIFTPPATPLLAPIELTVPLPITWSFLLPVLSSYLPTALSTLLPRLFRASVTPQTPDTWAGTPTAYDAPAFRTGAAFAVAAPATVAALLRQCRARRGVKLTGVLHALAVRALGASLPADGRARAFVAQTAVDLRRLVPGDAWRGAFGLGVSVAYHAFPRADAAAAAAFDEAFWASAKETTAHLAERAGTLVDQPIGLLRYLRSFRGWLEGMMGKTRDSSYEISNILVFDPEEGEQRSGGGGGGGWGIDGMVFSQPANATGSPVNFNVVTTKGGDMVVSLTWQKGVLGVEQDEDEWAKRVCGHLERDMEALAEEK</sequence>
<reference evidence="1" key="1">
    <citation type="submission" date="2020-04" db="EMBL/GenBank/DDBJ databases">
        <title>Genome Assembly and Annotation of Botryosphaeria dothidea sdau 11-99, a Latent Pathogen of Apple Fruit Ring Rot in China.</title>
        <authorList>
            <person name="Yu C."/>
            <person name="Diao Y."/>
            <person name="Lu Q."/>
            <person name="Zhao J."/>
            <person name="Cui S."/>
            <person name="Peng C."/>
            <person name="He B."/>
            <person name="Liu H."/>
        </authorList>
    </citation>
    <scope>NUCLEOTIDE SEQUENCE [LARGE SCALE GENOMIC DNA]</scope>
    <source>
        <strain evidence="1">Sdau11-99</strain>
    </source>
</reference>
<dbReference type="Pfam" id="PF07247">
    <property type="entry name" value="AATase"/>
    <property type="match status" value="1"/>
</dbReference>
<dbReference type="GO" id="GO:0008080">
    <property type="term" value="F:N-acetyltransferase activity"/>
    <property type="evidence" value="ECO:0007669"/>
    <property type="project" value="TreeGrafter"/>
</dbReference>
<dbReference type="AlphaFoldDB" id="A0A8H4IZM5"/>
<accession>A0A8H4IZM5</accession>
<gene>
    <name evidence="1" type="ORF">GTA08_BOTSDO02318</name>
</gene>
<dbReference type="InterPro" id="IPR052058">
    <property type="entry name" value="Alcohol_O-acetyltransferase"/>
</dbReference>
<evidence type="ECO:0000313" key="2">
    <source>
        <dbReference type="Proteomes" id="UP000572817"/>
    </source>
</evidence>
<name>A0A8H4IZM5_9PEZI</name>
<keyword evidence="2" id="KW-1185">Reference proteome</keyword>
<organism evidence="1 2">
    <name type="scientific">Botryosphaeria dothidea</name>
    <dbReference type="NCBI Taxonomy" id="55169"/>
    <lineage>
        <taxon>Eukaryota</taxon>
        <taxon>Fungi</taxon>
        <taxon>Dikarya</taxon>
        <taxon>Ascomycota</taxon>
        <taxon>Pezizomycotina</taxon>
        <taxon>Dothideomycetes</taxon>
        <taxon>Dothideomycetes incertae sedis</taxon>
        <taxon>Botryosphaeriales</taxon>
        <taxon>Botryosphaeriaceae</taxon>
        <taxon>Botryosphaeria</taxon>
    </lineage>
</organism>
<proteinExistence type="predicted"/>
<dbReference type="EMBL" id="WWBZ02000016">
    <property type="protein sequence ID" value="KAF4309217.1"/>
    <property type="molecule type" value="Genomic_DNA"/>
</dbReference>